<accession>A0AA86SZW2</accession>
<dbReference type="AlphaFoldDB" id="A0AA86SZW2"/>
<reference evidence="1" key="1">
    <citation type="submission" date="2023-10" db="EMBL/GenBank/DDBJ databases">
        <authorList>
            <person name="Domelevo Entfellner J.-B."/>
        </authorList>
    </citation>
    <scope>NUCLEOTIDE SEQUENCE</scope>
</reference>
<gene>
    <name evidence="1" type="ORF">AYBTSS11_LOCUS20953</name>
</gene>
<dbReference type="Proteomes" id="UP001189624">
    <property type="component" value="Chromosome 7"/>
</dbReference>
<sequence>MNEGGVYYDQDLNGNFIRSDSRQSFLPRVVQLRNLIMHTGCCYQTVSSKRHPNIKCHVRTRGM</sequence>
<evidence type="ECO:0000313" key="1">
    <source>
        <dbReference type="EMBL" id="CAJ1967006.1"/>
    </source>
</evidence>
<dbReference type="Gramene" id="rna-AYBTSS11_LOCUS20953">
    <property type="protein sequence ID" value="CAJ1967006.1"/>
    <property type="gene ID" value="gene-AYBTSS11_LOCUS20953"/>
</dbReference>
<protein>
    <submittedName>
        <fullName evidence="1">Uncharacterized protein</fullName>
    </submittedName>
</protein>
<name>A0AA86SZW2_9FABA</name>
<dbReference type="EMBL" id="OY731404">
    <property type="protein sequence ID" value="CAJ1967006.1"/>
    <property type="molecule type" value="Genomic_DNA"/>
</dbReference>
<keyword evidence="2" id="KW-1185">Reference proteome</keyword>
<proteinExistence type="predicted"/>
<evidence type="ECO:0000313" key="2">
    <source>
        <dbReference type="Proteomes" id="UP001189624"/>
    </source>
</evidence>
<organism evidence="1 2">
    <name type="scientific">Sphenostylis stenocarpa</name>
    <dbReference type="NCBI Taxonomy" id="92480"/>
    <lineage>
        <taxon>Eukaryota</taxon>
        <taxon>Viridiplantae</taxon>
        <taxon>Streptophyta</taxon>
        <taxon>Embryophyta</taxon>
        <taxon>Tracheophyta</taxon>
        <taxon>Spermatophyta</taxon>
        <taxon>Magnoliopsida</taxon>
        <taxon>eudicotyledons</taxon>
        <taxon>Gunneridae</taxon>
        <taxon>Pentapetalae</taxon>
        <taxon>rosids</taxon>
        <taxon>fabids</taxon>
        <taxon>Fabales</taxon>
        <taxon>Fabaceae</taxon>
        <taxon>Papilionoideae</taxon>
        <taxon>50 kb inversion clade</taxon>
        <taxon>NPAAA clade</taxon>
        <taxon>indigoferoid/millettioid clade</taxon>
        <taxon>Phaseoleae</taxon>
        <taxon>Sphenostylis</taxon>
    </lineage>
</organism>